<evidence type="ECO:0000313" key="16">
    <source>
        <dbReference type="Proteomes" id="UP000275846"/>
    </source>
</evidence>
<feature type="repeat" description="WD" evidence="11">
    <location>
        <begin position="832"/>
        <end position="870"/>
    </location>
</feature>
<proteinExistence type="inferred from homology"/>
<dbReference type="Gene3D" id="2.130.10.10">
    <property type="entry name" value="YVTN repeat-like/Quinoprotein amine dehydrogenase"/>
    <property type="match status" value="4"/>
</dbReference>
<evidence type="ECO:0000256" key="4">
    <source>
        <dbReference type="ARBA" id="ARBA00005881"/>
    </source>
</evidence>
<reference evidence="15 16" key="1">
    <citation type="submission" date="2018-11" db="EMBL/GenBank/DDBJ databases">
        <authorList>
            <consortium name="Pathogen Informatics"/>
        </authorList>
    </citation>
    <scope>NUCLEOTIDE SEQUENCE [LARGE SCALE GENOMIC DNA]</scope>
    <source>
        <strain evidence="15 16">NST_G2</strain>
    </source>
</reference>
<evidence type="ECO:0000256" key="7">
    <source>
        <dbReference type="ARBA" id="ARBA00022574"/>
    </source>
</evidence>
<evidence type="ECO:0000256" key="5">
    <source>
        <dbReference type="ARBA" id="ARBA00020267"/>
    </source>
</evidence>
<evidence type="ECO:0000256" key="3">
    <source>
        <dbReference type="ARBA" id="ARBA00005043"/>
    </source>
</evidence>
<dbReference type="PANTHER" id="PTHR44111:SF1">
    <property type="entry name" value="ELONGATOR COMPLEX PROTEIN 2"/>
    <property type="match status" value="1"/>
</dbReference>
<evidence type="ECO:0000256" key="2">
    <source>
        <dbReference type="ARBA" id="ARBA00004496"/>
    </source>
</evidence>
<evidence type="ECO:0000256" key="11">
    <source>
        <dbReference type="PROSITE-ProRule" id="PRU00221"/>
    </source>
</evidence>
<dbReference type="InterPro" id="IPR019136">
    <property type="entry name" value="TF_IIIC_su-5_HTH"/>
</dbReference>
<dbReference type="GO" id="GO:0005737">
    <property type="term" value="C:cytoplasm"/>
    <property type="evidence" value="ECO:0007669"/>
    <property type="project" value="UniProtKB-SubCell"/>
</dbReference>
<dbReference type="Proteomes" id="UP000275846">
    <property type="component" value="Unassembled WGS sequence"/>
</dbReference>
<keyword evidence="7 11" id="KW-0853">WD repeat</keyword>
<feature type="domain" description="Transcription factor IIIC subunit Tfc1/Sfc1 triple barrel" evidence="14">
    <location>
        <begin position="2"/>
        <end position="62"/>
    </location>
</feature>
<feature type="repeat" description="WD" evidence="11">
    <location>
        <begin position="1449"/>
        <end position="1472"/>
    </location>
</feature>
<sequence length="1589" mass="174967">MTFRPEMLLSKPVFGDPSPSTALVVRARRLRNKRTGEEKVQAEILGIIPRTYSFNALMDFQYGPFEKIPPEQCSSFGKSDQFRVFYDKLLVREPTRSLDLHLNNDVPLCVPPILFTRLDQPLTYCFSSRFRTNEYIELDSHNHNHPYHRKERKSYAMFVNFNEPTPMTAHPAALEAISSLPPQSRKLAHEIEKLFRKRPAWTRSALLHGLRHLRIRDSSIKLILPAFGYYMPNGPWGRVWVRFGYDPRTEPTSRIYQTVDYRVRSPRLQSKLRLYGRRPRVADREDSDCSGSEVELHAEVGGDLGAVASTTGKDLHFVHPSSKSTSCFRFNRNSWPDARQILYQITDIDVPEVVEMLAAPVPRSKCDPVEGWMPEKHQKIIRESITRCLDTWLAMEEESSSRQKEFTIQETVVSQKEKTEKVEDNGLEENHGVDATPIPSESLSELSRPLWPAVKVHRCGTGRDAGIVTKNPGNWQHEVSTRVTEHDPLSVASVYISAAVNQHSGCLSVQKCYHTGIPPLLAYGSHCTLCFASADASSNGDLVVRRTVIGHQTPISAVAWIPPFHGPAWSTFSGHLLSASADGRLARTYCRFRRHCIIKLWFVDSFDEREVAALHLSSAASPTTVTSVVALHGCYLDEVESRLFIAAASRSEVFGWSLSLPADAEGGVVSSAGTPPTCFKPLNRDPALCLALRVVRLAVPASSTDPLILLLVGLSTGQLEVWALAGGQGACELTLAGSLKGHTDWLRCLDCIQIHQPVSKPTTEGDVPSTAASAAQFLVASGSQDRHIRVWHMQLTDKHEISSAEAKAKGMELSLPPAYKSCSLFARLECVLSGHDHWVTGVSWAPPPLTADSRPLLLSASMDKSLIVWEPSHPPLLTTVGTALKDPSTPDLWLEKQRYGTVGGNQLGFLDCAWGDSGWSVYGHGFQGNLSSWSFSTTGGGTVQCSLTGHAGPITDLSWSPTTLGKDSKIPLPADNYSMECPFYLLTASKDQSVRLHGLFRTDGSGCSPPVSTWRELARPQVHGYDMNALACLDALHYVSAGDEKVARVFSATAAFLQRFLPEEELVRQPSLRSSLPSGAVQAALGLSNRATEAFPADDEEDEIGTTNAIESTNGGPPDLGDPLYPPAEEGLAQSTLWAETRKLYGHSYEVFCLAAHPKGILVASACKSSKQESASIFLWRTSDWTIHQKLSYHQLTVTQLSFNPCSDDLLSVSRDRRWALWKAVPKSAENEIPEYCLAHNSPSGNGGHSRIIWTCAWNRDGRYDSAVLSPSASYGAYYGNNNTTVETRWCPLRDVIEVLRRGRRKHEDWFDDNDADISNLLAAKNELHKAYMDLRTDATKAAFIRCRRLVQQRLQEIQDTWIARNAEEIQGHMRIRDSGILCNADNTDTPCTPSAPAILATTATPTTLNDIPQPLPISRAHTAPSTSTHASAWSVTCKSIALRLMNHLFVTGSRDKHVMVWDPSTGARVESPHTMSNAVTALDLGPPLPAFNSAAGAPAQASILLAVGLECGSIHLLALGLSGGTKRTCSFTALTQLPSHWAHGGGAVKRLAFYRPCCIPVQGEQQARFASGGEDGLVRIFTIQLSRY</sequence>
<keyword evidence="9" id="KW-0677">Repeat</keyword>
<evidence type="ECO:0000313" key="15">
    <source>
        <dbReference type="EMBL" id="VDL89598.1"/>
    </source>
</evidence>
<dbReference type="InterPro" id="IPR001680">
    <property type="entry name" value="WD40_rpt"/>
</dbReference>
<dbReference type="Pfam" id="PF00400">
    <property type="entry name" value="WD40"/>
    <property type="match status" value="3"/>
</dbReference>
<dbReference type="Pfam" id="PF17682">
    <property type="entry name" value="Tau95_N"/>
    <property type="match status" value="1"/>
</dbReference>
<dbReference type="GO" id="GO:0005634">
    <property type="term" value="C:nucleus"/>
    <property type="evidence" value="ECO:0007669"/>
    <property type="project" value="UniProtKB-SubCell"/>
</dbReference>
<comment type="subcellular location">
    <subcellularLocation>
        <location evidence="2">Cytoplasm</location>
    </subcellularLocation>
    <subcellularLocation>
        <location evidence="1">Nucleus</location>
    </subcellularLocation>
</comment>
<feature type="region of interest" description="Disordered" evidence="12">
    <location>
        <begin position="1107"/>
        <end position="1126"/>
    </location>
</feature>
<dbReference type="SUPFAM" id="SSF50978">
    <property type="entry name" value="WD40 repeat-like"/>
    <property type="match status" value="3"/>
</dbReference>
<dbReference type="InterPro" id="IPR015943">
    <property type="entry name" value="WD40/YVTN_repeat-like_dom_sf"/>
</dbReference>
<dbReference type="STRING" id="70667.A0A3P7C9A9"/>
<keyword evidence="10" id="KW-0539">Nucleus</keyword>
<protein>
    <recommendedName>
        <fullName evidence="5">Elongator complex protein 2</fullName>
    </recommendedName>
</protein>
<keyword evidence="16" id="KW-1185">Reference proteome</keyword>
<dbReference type="InterPro" id="IPR042536">
    <property type="entry name" value="TFIIIC_tauA_Sfc1"/>
</dbReference>
<feature type="domain" description="Transcription factor IIIC subunit 5 HTH" evidence="13">
    <location>
        <begin position="110"/>
        <end position="262"/>
    </location>
</feature>
<accession>A0A3P7C9A9</accession>
<dbReference type="SMART" id="SM00320">
    <property type="entry name" value="WD40"/>
    <property type="match status" value="9"/>
</dbReference>
<evidence type="ECO:0000256" key="10">
    <source>
        <dbReference type="ARBA" id="ARBA00023242"/>
    </source>
</evidence>
<dbReference type="GO" id="GO:0002098">
    <property type="term" value="P:tRNA wobble uridine modification"/>
    <property type="evidence" value="ECO:0007669"/>
    <property type="project" value="InterPro"/>
</dbReference>
<dbReference type="PANTHER" id="PTHR44111">
    <property type="entry name" value="ELONGATOR COMPLEX PROTEIN 2"/>
    <property type="match status" value="1"/>
</dbReference>
<dbReference type="InterPro" id="IPR036322">
    <property type="entry name" value="WD40_repeat_dom_sf"/>
</dbReference>
<feature type="repeat" description="WD" evidence="11">
    <location>
        <begin position="1191"/>
        <end position="1223"/>
    </location>
</feature>
<evidence type="ECO:0000256" key="8">
    <source>
        <dbReference type="ARBA" id="ARBA00022694"/>
    </source>
</evidence>
<dbReference type="PROSITE" id="PS50082">
    <property type="entry name" value="WD_REPEATS_2"/>
    <property type="match status" value="3"/>
</dbReference>
<name>A0A3P7C9A9_SCHSO</name>
<evidence type="ECO:0000256" key="6">
    <source>
        <dbReference type="ARBA" id="ARBA00022490"/>
    </source>
</evidence>
<evidence type="ECO:0000256" key="1">
    <source>
        <dbReference type="ARBA" id="ARBA00004123"/>
    </source>
</evidence>
<evidence type="ECO:0000259" key="14">
    <source>
        <dbReference type="Pfam" id="PF17682"/>
    </source>
</evidence>
<evidence type="ECO:0000256" key="9">
    <source>
        <dbReference type="ARBA" id="ARBA00022737"/>
    </source>
</evidence>
<evidence type="ECO:0000256" key="12">
    <source>
        <dbReference type="SAM" id="MobiDB-lite"/>
    </source>
</evidence>
<dbReference type="Pfam" id="PF09734">
    <property type="entry name" value="Tau95"/>
    <property type="match status" value="1"/>
</dbReference>
<dbReference type="InterPro" id="IPR037289">
    <property type="entry name" value="Elp2"/>
</dbReference>
<comment type="pathway">
    <text evidence="3">tRNA modification; 5-methoxycarbonylmethyl-2-thiouridine-tRNA biosynthesis.</text>
</comment>
<dbReference type="OrthoDB" id="5598268at2759"/>
<dbReference type="EMBL" id="UYSU01032463">
    <property type="protein sequence ID" value="VDL89598.1"/>
    <property type="molecule type" value="Genomic_DNA"/>
</dbReference>
<keyword evidence="8" id="KW-0819">tRNA processing</keyword>
<gene>
    <name evidence="15" type="ORF">SSLN_LOCUS3213</name>
</gene>
<dbReference type="Gene3D" id="3.30.200.160">
    <property type="entry name" value="TFIIIC, subcomplex tauA, subunit Sfc1, barrel domain"/>
    <property type="match status" value="1"/>
</dbReference>
<comment type="similarity">
    <text evidence="4">Belongs to the WD repeat ELP2 family.</text>
</comment>
<dbReference type="GO" id="GO:0033588">
    <property type="term" value="C:elongator holoenzyme complex"/>
    <property type="evidence" value="ECO:0007669"/>
    <property type="project" value="InterPro"/>
</dbReference>
<dbReference type="UniPathway" id="UPA00988"/>
<keyword evidence="6" id="KW-0963">Cytoplasm</keyword>
<dbReference type="InterPro" id="IPR041499">
    <property type="entry name" value="Tfc1/Sfc1_N"/>
</dbReference>
<organism evidence="15 16">
    <name type="scientific">Schistocephalus solidus</name>
    <name type="common">Tapeworm</name>
    <dbReference type="NCBI Taxonomy" id="70667"/>
    <lineage>
        <taxon>Eukaryota</taxon>
        <taxon>Metazoa</taxon>
        <taxon>Spiralia</taxon>
        <taxon>Lophotrochozoa</taxon>
        <taxon>Platyhelminthes</taxon>
        <taxon>Cestoda</taxon>
        <taxon>Eucestoda</taxon>
        <taxon>Diphyllobothriidea</taxon>
        <taxon>Diphyllobothriidae</taxon>
        <taxon>Schistocephalus</taxon>
    </lineage>
</organism>
<evidence type="ECO:0000259" key="13">
    <source>
        <dbReference type="Pfam" id="PF09734"/>
    </source>
</evidence>